<evidence type="ECO:0000313" key="2">
    <source>
        <dbReference type="EMBL" id="KAF1953720.1"/>
    </source>
</evidence>
<organism evidence="2 3">
    <name type="scientific">Byssothecium circinans</name>
    <dbReference type="NCBI Taxonomy" id="147558"/>
    <lineage>
        <taxon>Eukaryota</taxon>
        <taxon>Fungi</taxon>
        <taxon>Dikarya</taxon>
        <taxon>Ascomycota</taxon>
        <taxon>Pezizomycotina</taxon>
        <taxon>Dothideomycetes</taxon>
        <taxon>Pleosporomycetidae</taxon>
        <taxon>Pleosporales</taxon>
        <taxon>Massarineae</taxon>
        <taxon>Massarinaceae</taxon>
        <taxon>Byssothecium</taxon>
    </lineage>
</organism>
<gene>
    <name evidence="2" type="ORF">CC80DRAFT_551026</name>
</gene>
<reference evidence="2" key="1">
    <citation type="journal article" date="2020" name="Stud. Mycol.">
        <title>101 Dothideomycetes genomes: a test case for predicting lifestyles and emergence of pathogens.</title>
        <authorList>
            <person name="Haridas S."/>
            <person name="Albert R."/>
            <person name="Binder M."/>
            <person name="Bloem J."/>
            <person name="Labutti K."/>
            <person name="Salamov A."/>
            <person name="Andreopoulos B."/>
            <person name="Baker S."/>
            <person name="Barry K."/>
            <person name="Bills G."/>
            <person name="Bluhm B."/>
            <person name="Cannon C."/>
            <person name="Castanera R."/>
            <person name="Culley D."/>
            <person name="Daum C."/>
            <person name="Ezra D."/>
            <person name="Gonzalez J."/>
            <person name="Henrissat B."/>
            <person name="Kuo A."/>
            <person name="Liang C."/>
            <person name="Lipzen A."/>
            <person name="Lutzoni F."/>
            <person name="Magnuson J."/>
            <person name="Mondo S."/>
            <person name="Nolan M."/>
            <person name="Ohm R."/>
            <person name="Pangilinan J."/>
            <person name="Park H.-J."/>
            <person name="Ramirez L."/>
            <person name="Alfaro M."/>
            <person name="Sun H."/>
            <person name="Tritt A."/>
            <person name="Yoshinaga Y."/>
            <person name="Zwiers L.-H."/>
            <person name="Turgeon B."/>
            <person name="Goodwin S."/>
            <person name="Spatafora J."/>
            <person name="Crous P."/>
            <person name="Grigoriev I."/>
        </authorList>
    </citation>
    <scope>NUCLEOTIDE SEQUENCE</scope>
    <source>
        <strain evidence="2">CBS 675.92</strain>
    </source>
</reference>
<feature type="compositionally biased region" description="Basic residues" evidence="1">
    <location>
        <begin position="358"/>
        <end position="371"/>
    </location>
</feature>
<dbReference type="EMBL" id="ML977002">
    <property type="protein sequence ID" value="KAF1953720.1"/>
    <property type="molecule type" value="Genomic_DNA"/>
</dbReference>
<evidence type="ECO:0000313" key="3">
    <source>
        <dbReference type="Proteomes" id="UP000800035"/>
    </source>
</evidence>
<dbReference type="AlphaFoldDB" id="A0A6A5TP33"/>
<dbReference type="OrthoDB" id="3935253at2759"/>
<feature type="compositionally biased region" description="Polar residues" evidence="1">
    <location>
        <begin position="50"/>
        <end position="66"/>
    </location>
</feature>
<feature type="compositionally biased region" description="Polar residues" evidence="1">
    <location>
        <begin position="7"/>
        <end position="25"/>
    </location>
</feature>
<keyword evidence="3" id="KW-1185">Reference proteome</keyword>
<dbReference type="Proteomes" id="UP000800035">
    <property type="component" value="Unassembled WGS sequence"/>
</dbReference>
<sequence length="378" mass="41822">MAAKTTKVPTGQKQLQNAKPETSKQWLARQLRKPVPVPWQSRSTGDKLDTPTQTSLNSSRIVSSSGTAVQVTVPPVPPSRPLPTERPPTQHEHKVPPQSARAESGVVRNVNAWLDASSKPDSPLMSGLPYWRKGQSTGREELLHGQYAVPIVREPEGRNSTSSNRPLKSFCRRAKKMQVRMPSLKRTHSQWTPMPKQICRRSTSTPLLAMSYEDVQEGTRPAMITRSGSIRKPLSRPYTANAARPPMFCGQIGGGLDPMLPISLQHSTPASASTRGPEYHMERQADAGYTLRPVPSTSHIQREDSMGSLQLSEAPTYFTGPPPPSYRSRAASILTTSSFGCIDGMNPEQRQRSQQRAQRQRGMKGKLKKFAQKAIFTQ</sequence>
<feature type="region of interest" description="Disordered" evidence="1">
    <location>
        <begin position="341"/>
        <end position="378"/>
    </location>
</feature>
<accession>A0A6A5TP33</accession>
<feature type="compositionally biased region" description="Pro residues" evidence="1">
    <location>
        <begin position="74"/>
        <end position="86"/>
    </location>
</feature>
<proteinExistence type="predicted"/>
<evidence type="ECO:0000256" key="1">
    <source>
        <dbReference type="SAM" id="MobiDB-lite"/>
    </source>
</evidence>
<name>A0A6A5TP33_9PLEO</name>
<protein>
    <submittedName>
        <fullName evidence="2">Uncharacterized protein</fullName>
    </submittedName>
</protein>
<feature type="region of interest" description="Disordered" evidence="1">
    <location>
        <begin position="1"/>
        <end position="103"/>
    </location>
</feature>